<gene>
    <name evidence="4" type="ORF">A7E78_01755</name>
</gene>
<proteinExistence type="predicted"/>
<dbReference type="STRING" id="1842532.A7E78_01755"/>
<evidence type="ECO:0000256" key="2">
    <source>
        <dbReference type="SAM" id="Phobius"/>
    </source>
</evidence>
<sequence length="794" mass="86446">MTNSRKFIAAITAAVIVGLVALVVLTKFLVTPERVKGLLLPRVEKALNRQVGIEQVDISLFSGIVLKNIEVKELKDATNFLQAEAITLRYRFWPLFRMRVEIDEISVDKPKIRLERWTDGTFNFSDLIPTADKKTATAQGETDLSAEESTTGNIQLLISQLAVRQGTVQLIDHQVAADPLSYKLDDFSLQVSQFSLQQDFPAQLSATLNGAPLSINGVVNLAKSSAEVKIVMPGLDVMPFAPYFGEQLPGRLDRAEIDLDLQLSGNREVLASEGQVRLHNVDLQLDAMPQAPLKGAKIDIDYDIDLDLKSQRLVVDHGRLSLNEVPLYVAGEIQQGAKKSLDLNLRINELNIAKVLKAFPAGLVKDFVPLEPAGLITARIHLAGTPERPRELVQDAEMRLDGVQALVGTLRPSLTGLVSINGDALLTENLVLVVGDNRLQLECEASSFTKLPIVAVANVRSDHVIIDQLLPRESSSSAGALTSSKSTGAASPSTPPEPLDLPLILSGTATIKQAFYRGLPIDGLQTRYRFQNNQLQIEDLVGQVAGGSFKNNSLIDLGRPGFAYRTQLSTLGVQADPLLRVFVPKAAGSVYGLMNLDLDLKGQGTDFEVVRNQLSGQGSLLLREGRVTGTNLLKELSNFLGLPELSVMGFDQASGRFAINKGRFDLTSSLVSQDLRFAPRGDVGLDGTLNLALDLRLSPDLTEKLDGSGRFAQLLVDADGWGQVPLRVKGSVARPKFALDTAFIKGALKGKAEKKLQETLEEKLFRKEVPADQEDSREKEKKLLEGVIKGLFGQ</sequence>
<keyword evidence="2" id="KW-0812">Transmembrane</keyword>
<dbReference type="EMBL" id="CP015519">
    <property type="protein sequence ID" value="APG26696.1"/>
    <property type="molecule type" value="Genomic_DNA"/>
</dbReference>
<feature type="region of interest" description="Disordered" evidence="1">
    <location>
        <begin position="476"/>
        <end position="497"/>
    </location>
</feature>
<evidence type="ECO:0000313" key="4">
    <source>
        <dbReference type="EMBL" id="APG26696.1"/>
    </source>
</evidence>
<reference evidence="4 5" key="1">
    <citation type="journal article" date="2017" name="Genome Announc.">
        <title>Complete Genome Sequences of Two Acetylene-Fermenting Pelobacter acetylenicus Strains.</title>
        <authorList>
            <person name="Sutton J.M."/>
            <person name="Baesman S.M."/>
            <person name="Fierst J.L."/>
            <person name="Poret-Peterson A.T."/>
            <person name="Oremland R.S."/>
            <person name="Dunlap D.S."/>
            <person name="Akob D.M."/>
        </authorList>
    </citation>
    <scope>NUCLEOTIDE SEQUENCE [LARGE SCALE GENOMIC DNA]</scope>
    <source>
        <strain evidence="4 5">SFB93</strain>
    </source>
</reference>
<dbReference type="RefSeq" id="WP_072282656.1">
    <property type="nucleotide sequence ID" value="NZ_CP015519.1"/>
</dbReference>
<dbReference type="PANTHER" id="PTHR30441">
    <property type="entry name" value="DUF748 DOMAIN-CONTAINING PROTEIN"/>
    <property type="match status" value="1"/>
</dbReference>
<name>A0A1L3GL70_9BACT</name>
<dbReference type="GO" id="GO:0005886">
    <property type="term" value="C:plasma membrane"/>
    <property type="evidence" value="ECO:0007669"/>
    <property type="project" value="TreeGrafter"/>
</dbReference>
<dbReference type="Pfam" id="PF05359">
    <property type="entry name" value="DUF748"/>
    <property type="match status" value="1"/>
</dbReference>
<dbReference type="AlphaFoldDB" id="A0A1L3GL70"/>
<accession>A0A1L3GL70</accession>
<keyword evidence="5" id="KW-1185">Reference proteome</keyword>
<dbReference type="GO" id="GO:0090313">
    <property type="term" value="P:regulation of protein targeting to membrane"/>
    <property type="evidence" value="ECO:0007669"/>
    <property type="project" value="TreeGrafter"/>
</dbReference>
<dbReference type="Pfam" id="PF05170">
    <property type="entry name" value="AsmA"/>
    <property type="match status" value="1"/>
</dbReference>
<dbReference type="KEGG" id="pef:A7E78_01755"/>
<feature type="domain" description="AsmA" evidence="3">
    <location>
        <begin position="509"/>
        <end position="637"/>
    </location>
</feature>
<dbReference type="PANTHER" id="PTHR30441:SF8">
    <property type="entry name" value="DUF748 DOMAIN-CONTAINING PROTEIN"/>
    <property type="match status" value="1"/>
</dbReference>
<evidence type="ECO:0000259" key="3">
    <source>
        <dbReference type="Pfam" id="PF05170"/>
    </source>
</evidence>
<dbReference type="InterPro" id="IPR008023">
    <property type="entry name" value="DUF748"/>
</dbReference>
<keyword evidence="2" id="KW-1133">Transmembrane helix</keyword>
<feature type="transmembrane region" description="Helical" evidence="2">
    <location>
        <begin position="7"/>
        <end position="30"/>
    </location>
</feature>
<organism evidence="4 5">
    <name type="scientific">Syntrophotalea acetylenivorans</name>
    <dbReference type="NCBI Taxonomy" id="1842532"/>
    <lineage>
        <taxon>Bacteria</taxon>
        <taxon>Pseudomonadati</taxon>
        <taxon>Thermodesulfobacteriota</taxon>
        <taxon>Desulfuromonadia</taxon>
        <taxon>Desulfuromonadales</taxon>
        <taxon>Syntrophotaleaceae</taxon>
        <taxon>Syntrophotalea</taxon>
    </lineage>
</organism>
<feature type="compositionally biased region" description="Low complexity" evidence="1">
    <location>
        <begin position="476"/>
        <end position="491"/>
    </location>
</feature>
<dbReference type="InterPro" id="IPR007844">
    <property type="entry name" value="AsmA"/>
</dbReference>
<keyword evidence="2" id="KW-0472">Membrane</keyword>
<dbReference type="Proteomes" id="UP000182517">
    <property type="component" value="Chromosome"/>
</dbReference>
<dbReference type="OrthoDB" id="9766390at2"/>
<evidence type="ECO:0000313" key="5">
    <source>
        <dbReference type="Proteomes" id="UP000182517"/>
    </source>
</evidence>
<dbReference type="InterPro" id="IPR052894">
    <property type="entry name" value="AsmA-related"/>
</dbReference>
<protein>
    <recommendedName>
        <fullName evidence="3">AsmA domain-containing protein</fullName>
    </recommendedName>
</protein>
<evidence type="ECO:0000256" key="1">
    <source>
        <dbReference type="SAM" id="MobiDB-lite"/>
    </source>
</evidence>